<dbReference type="EMBL" id="JAOYFB010000038">
    <property type="protein sequence ID" value="KAK4025484.1"/>
    <property type="molecule type" value="Genomic_DNA"/>
</dbReference>
<reference evidence="1 2" key="1">
    <citation type="journal article" date="2023" name="Nucleic Acids Res.">
        <title>The hologenome of Daphnia magna reveals possible DNA methylation and microbiome-mediated evolution of the host genome.</title>
        <authorList>
            <person name="Chaturvedi A."/>
            <person name="Li X."/>
            <person name="Dhandapani V."/>
            <person name="Marshall H."/>
            <person name="Kissane S."/>
            <person name="Cuenca-Cambronero M."/>
            <person name="Asole G."/>
            <person name="Calvet F."/>
            <person name="Ruiz-Romero M."/>
            <person name="Marangio P."/>
            <person name="Guigo R."/>
            <person name="Rago D."/>
            <person name="Mirbahai L."/>
            <person name="Eastwood N."/>
            <person name="Colbourne J.K."/>
            <person name="Zhou J."/>
            <person name="Mallon E."/>
            <person name="Orsini L."/>
        </authorList>
    </citation>
    <scope>NUCLEOTIDE SEQUENCE [LARGE SCALE GENOMIC DNA]</scope>
    <source>
        <strain evidence="1">LRV0_1</strain>
    </source>
</reference>
<sequence>MAKTLQFLRIFCRLPLQNVEVSKPGAIDMRSLFGAVCRFDSHEGKGSKVPSRISRFAIVNASLPTSPSNNVTCSSVRSAYRAKGLPDRDVPQSQLPIAAGSAPSTCEIDTSSHQRFKYLLSGNRYKVITSFLSCVSECLSTLPLFSSCYSWPCTSSHYWKCPRSWLAIFFEVEIFHYFPSSYTQNSANQLSLILRLDIDQSKENHGVDTHLPFSHSLELMDLIRHRSGFEWSISQSSHQQEIYMRHVEGRIAMKRNYLELCIRNRTASEVVNWKRLFNQYVPDKKKCKDVKYNSWLFNTAAPA</sequence>
<protein>
    <submittedName>
        <fullName evidence="1">Uncharacterized protein</fullName>
    </submittedName>
</protein>
<keyword evidence="2" id="KW-1185">Reference proteome</keyword>
<gene>
    <name evidence="1" type="ORF">OUZ56_014551</name>
</gene>
<evidence type="ECO:0000313" key="2">
    <source>
        <dbReference type="Proteomes" id="UP001234178"/>
    </source>
</evidence>
<name>A0ABR0AK34_9CRUS</name>
<accession>A0ABR0AK34</accession>
<proteinExistence type="predicted"/>
<organism evidence="1 2">
    <name type="scientific">Daphnia magna</name>
    <dbReference type="NCBI Taxonomy" id="35525"/>
    <lineage>
        <taxon>Eukaryota</taxon>
        <taxon>Metazoa</taxon>
        <taxon>Ecdysozoa</taxon>
        <taxon>Arthropoda</taxon>
        <taxon>Crustacea</taxon>
        <taxon>Branchiopoda</taxon>
        <taxon>Diplostraca</taxon>
        <taxon>Cladocera</taxon>
        <taxon>Anomopoda</taxon>
        <taxon>Daphniidae</taxon>
        <taxon>Daphnia</taxon>
    </lineage>
</organism>
<dbReference type="Proteomes" id="UP001234178">
    <property type="component" value="Unassembled WGS sequence"/>
</dbReference>
<comment type="caution">
    <text evidence="1">The sequence shown here is derived from an EMBL/GenBank/DDBJ whole genome shotgun (WGS) entry which is preliminary data.</text>
</comment>
<evidence type="ECO:0000313" key="1">
    <source>
        <dbReference type="EMBL" id="KAK4025484.1"/>
    </source>
</evidence>